<feature type="transmembrane region" description="Helical" evidence="10">
    <location>
        <begin position="239"/>
        <end position="260"/>
    </location>
</feature>
<dbReference type="GO" id="GO:0019367">
    <property type="term" value="P:fatty acid elongation, saturated fatty acid"/>
    <property type="evidence" value="ECO:0007669"/>
    <property type="project" value="TreeGrafter"/>
</dbReference>
<protein>
    <recommendedName>
        <fullName evidence="10">Elongation of fatty acids protein</fullName>
        <ecNumber evidence="10">2.3.1.-</ecNumber>
    </recommendedName>
</protein>
<evidence type="ECO:0000256" key="1">
    <source>
        <dbReference type="ARBA" id="ARBA00004141"/>
    </source>
</evidence>
<evidence type="ECO:0000256" key="3">
    <source>
        <dbReference type="ARBA" id="ARBA00022679"/>
    </source>
</evidence>
<dbReference type="GO" id="GO:0042761">
    <property type="term" value="P:very long-chain fatty acid biosynthetic process"/>
    <property type="evidence" value="ECO:0007669"/>
    <property type="project" value="TreeGrafter"/>
</dbReference>
<dbReference type="GO" id="GO:0009922">
    <property type="term" value="F:fatty acid elongase activity"/>
    <property type="evidence" value="ECO:0007669"/>
    <property type="project" value="InterPro"/>
</dbReference>
<keyword evidence="3 10" id="KW-0808">Transferase</keyword>
<comment type="catalytic activity">
    <reaction evidence="10">
        <text>an acyl-CoA + malonyl-CoA + H(+) = a 3-oxoacyl-CoA + CO2 + CoA</text>
        <dbReference type="Rhea" id="RHEA:50252"/>
        <dbReference type="ChEBI" id="CHEBI:15378"/>
        <dbReference type="ChEBI" id="CHEBI:16526"/>
        <dbReference type="ChEBI" id="CHEBI:57287"/>
        <dbReference type="ChEBI" id="CHEBI:57384"/>
        <dbReference type="ChEBI" id="CHEBI:58342"/>
        <dbReference type="ChEBI" id="CHEBI:90726"/>
    </reaction>
    <physiologicalReaction direction="left-to-right" evidence="10">
        <dbReference type="Rhea" id="RHEA:50253"/>
    </physiologicalReaction>
</comment>
<evidence type="ECO:0000256" key="2">
    <source>
        <dbReference type="ARBA" id="ARBA00022516"/>
    </source>
</evidence>
<feature type="region of interest" description="Disordered" evidence="11">
    <location>
        <begin position="445"/>
        <end position="464"/>
    </location>
</feature>
<feature type="transmembrane region" description="Helical" evidence="10">
    <location>
        <begin position="378"/>
        <end position="397"/>
    </location>
</feature>
<keyword evidence="9 10" id="KW-0275">Fatty acid biosynthesis</keyword>
<dbReference type="EC" id="2.3.1.-" evidence="10"/>
<keyword evidence="2 10" id="KW-0444">Lipid biosynthesis</keyword>
<evidence type="ECO:0000313" key="13">
    <source>
        <dbReference type="Proteomes" id="UP000616885"/>
    </source>
</evidence>
<comment type="caution">
    <text evidence="12">The sequence shown here is derived from an EMBL/GenBank/DDBJ whole genome shotgun (WGS) entry which is preliminary data.</text>
</comment>
<sequence>MSEPLEMMLAMPDQSLFGFPPTNNPTPIPPTHEPNSVMHPFNIPDSLFVSALDPKVPLSIAITYAVTIKLLNRLNKARNKKPWGISKTTPFGVFVILHNIFLAVYSAWTFWGMLGGMRRSILSPMGPMGWAGTADSFCRLHGAPGPGNSVFYDEATSSFVSATQGAAMVDGFPDKSQAGRMWNEGLAYYGWIFYLSKFYEVLDTFIILAKGKQSSVLQTYHHAGAMLCMWAGMRFMSAPIWIFVLVNSFIHSLMYTYYTLTAFNIRIPTIMKRTLTSMQITQFVLGGSYAMMHSFVYYVAPVTVTRETAAPTAGSAPAAESLAAGTFDSLKKLVFGGEGDGTQIPHGSIGASTTTQTFYITQGCVATTGESFAIWLNVLYLAPLTYLFVSFFIASYVKRSNAAHKSNGKTSRRLSSNVVMAEKAGWDAAKSIEKEVYGGENMLNGSAIAEDSPQRSNGKSRRRA</sequence>
<dbReference type="Pfam" id="PF01151">
    <property type="entry name" value="ELO"/>
    <property type="match status" value="1"/>
</dbReference>
<keyword evidence="6 10" id="KW-1133">Transmembrane helix</keyword>
<comment type="subcellular location">
    <subcellularLocation>
        <location evidence="1">Membrane</location>
        <topology evidence="1">Multi-pass membrane protein</topology>
    </subcellularLocation>
</comment>
<dbReference type="PANTHER" id="PTHR11157">
    <property type="entry name" value="FATTY ACID ACYL TRANSFERASE-RELATED"/>
    <property type="match status" value="1"/>
</dbReference>
<evidence type="ECO:0000256" key="9">
    <source>
        <dbReference type="ARBA" id="ARBA00023160"/>
    </source>
</evidence>
<evidence type="ECO:0000256" key="4">
    <source>
        <dbReference type="ARBA" id="ARBA00022692"/>
    </source>
</evidence>
<feature type="transmembrane region" description="Helical" evidence="10">
    <location>
        <begin position="280"/>
        <end position="300"/>
    </location>
</feature>
<dbReference type="GO" id="GO:0034626">
    <property type="term" value="P:fatty acid elongation, polyunsaturated fatty acid"/>
    <property type="evidence" value="ECO:0007669"/>
    <property type="project" value="TreeGrafter"/>
</dbReference>
<dbReference type="InterPro" id="IPR002076">
    <property type="entry name" value="ELO_fam"/>
</dbReference>
<dbReference type="GO" id="GO:0005789">
    <property type="term" value="C:endoplasmic reticulum membrane"/>
    <property type="evidence" value="ECO:0007669"/>
    <property type="project" value="TreeGrafter"/>
</dbReference>
<dbReference type="GO" id="GO:0030148">
    <property type="term" value="P:sphingolipid biosynthetic process"/>
    <property type="evidence" value="ECO:0007669"/>
    <property type="project" value="TreeGrafter"/>
</dbReference>
<organism evidence="12 13">
    <name type="scientific">Bionectria ochroleuca</name>
    <name type="common">Gliocladium roseum</name>
    <dbReference type="NCBI Taxonomy" id="29856"/>
    <lineage>
        <taxon>Eukaryota</taxon>
        <taxon>Fungi</taxon>
        <taxon>Dikarya</taxon>
        <taxon>Ascomycota</taxon>
        <taxon>Pezizomycotina</taxon>
        <taxon>Sordariomycetes</taxon>
        <taxon>Hypocreomycetidae</taxon>
        <taxon>Hypocreales</taxon>
        <taxon>Bionectriaceae</taxon>
        <taxon>Clonostachys</taxon>
    </lineage>
</organism>
<evidence type="ECO:0000256" key="10">
    <source>
        <dbReference type="RuleBase" id="RU361115"/>
    </source>
</evidence>
<evidence type="ECO:0000256" key="5">
    <source>
        <dbReference type="ARBA" id="ARBA00022832"/>
    </source>
</evidence>
<keyword evidence="7 10" id="KW-0443">Lipid metabolism</keyword>
<proteinExistence type="inferred from homology"/>
<name>A0A8H7NAE9_BIOOC</name>
<keyword evidence="5 10" id="KW-0276">Fatty acid metabolism</keyword>
<evidence type="ECO:0000313" key="12">
    <source>
        <dbReference type="EMBL" id="KAF9752030.1"/>
    </source>
</evidence>
<gene>
    <name evidence="12" type="ORF">IM811_013824</name>
</gene>
<dbReference type="PANTHER" id="PTHR11157:SF169">
    <property type="entry name" value="ELONGATION OF FATTY ACIDS PROTEIN"/>
    <property type="match status" value="1"/>
</dbReference>
<evidence type="ECO:0000256" key="11">
    <source>
        <dbReference type="SAM" id="MobiDB-lite"/>
    </source>
</evidence>
<comment type="similarity">
    <text evidence="10">Belongs to the ELO family.</text>
</comment>
<dbReference type="EMBL" id="JADCTT010000005">
    <property type="protein sequence ID" value="KAF9752030.1"/>
    <property type="molecule type" value="Genomic_DNA"/>
</dbReference>
<feature type="transmembrane region" description="Helical" evidence="10">
    <location>
        <begin position="188"/>
        <end position="209"/>
    </location>
</feature>
<reference evidence="12" key="1">
    <citation type="submission" date="2020-10" db="EMBL/GenBank/DDBJ databases">
        <title>High-Quality Genome Resource of Clonostachys rosea strain S41 by Oxford Nanopore Long-Read Sequencing.</title>
        <authorList>
            <person name="Wang H."/>
        </authorList>
    </citation>
    <scope>NUCLEOTIDE SEQUENCE</scope>
    <source>
        <strain evidence="12">S41</strain>
    </source>
</reference>
<dbReference type="Proteomes" id="UP000616885">
    <property type="component" value="Unassembled WGS sequence"/>
</dbReference>
<evidence type="ECO:0000256" key="8">
    <source>
        <dbReference type="ARBA" id="ARBA00023136"/>
    </source>
</evidence>
<keyword evidence="4 10" id="KW-0812">Transmembrane</keyword>
<keyword evidence="8 10" id="KW-0472">Membrane</keyword>
<accession>A0A8H7NAE9</accession>
<evidence type="ECO:0000256" key="7">
    <source>
        <dbReference type="ARBA" id="ARBA00023098"/>
    </source>
</evidence>
<dbReference type="AlphaFoldDB" id="A0A8H7NAE9"/>
<evidence type="ECO:0000256" key="6">
    <source>
        <dbReference type="ARBA" id="ARBA00022989"/>
    </source>
</evidence>
<dbReference type="GO" id="GO:0034625">
    <property type="term" value="P:fatty acid elongation, monounsaturated fatty acid"/>
    <property type="evidence" value="ECO:0007669"/>
    <property type="project" value="TreeGrafter"/>
</dbReference>
<feature type="transmembrane region" description="Helical" evidence="10">
    <location>
        <begin position="93"/>
        <end position="114"/>
    </location>
</feature>